<evidence type="ECO:0000313" key="2">
    <source>
        <dbReference type="EMBL" id="HFK23443.1"/>
    </source>
</evidence>
<dbReference type="InterPro" id="IPR003018">
    <property type="entry name" value="GAF"/>
</dbReference>
<dbReference type="SUPFAM" id="SSF55781">
    <property type="entry name" value="GAF domain-like"/>
    <property type="match status" value="1"/>
</dbReference>
<evidence type="ECO:0000259" key="1">
    <source>
        <dbReference type="Pfam" id="PF13185"/>
    </source>
</evidence>
<feature type="domain" description="GAF" evidence="1">
    <location>
        <begin position="20"/>
        <end position="145"/>
    </location>
</feature>
<name>A0A7C3N7T7_UNCW3</name>
<accession>A0A7C3N7T7</accession>
<dbReference type="EMBL" id="DSTT01000002">
    <property type="protein sequence ID" value="HFK23443.1"/>
    <property type="molecule type" value="Genomic_DNA"/>
</dbReference>
<proteinExistence type="predicted"/>
<comment type="caution">
    <text evidence="2">The sequence shown here is derived from an EMBL/GenBank/DDBJ whole genome shotgun (WGS) entry which is preliminary data.</text>
</comment>
<organism evidence="2">
    <name type="scientific">candidate division WOR-3 bacterium</name>
    <dbReference type="NCBI Taxonomy" id="2052148"/>
    <lineage>
        <taxon>Bacteria</taxon>
        <taxon>Bacteria division WOR-3</taxon>
    </lineage>
</organism>
<protein>
    <submittedName>
        <fullName evidence="2">GAF domain-containing protein</fullName>
    </submittedName>
</protein>
<gene>
    <name evidence="2" type="ORF">ENS15_02140</name>
</gene>
<dbReference type="Gene3D" id="3.30.450.40">
    <property type="match status" value="1"/>
</dbReference>
<dbReference type="Pfam" id="PF13185">
    <property type="entry name" value="GAF_2"/>
    <property type="match status" value="1"/>
</dbReference>
<dbReference type="InterPro" id="IPR029016">
    <property type="entry name" value="GAF-like_dom_sf"/>
</dbReference>
<sequence>MEKEKIFEEVFEKIRNFDHSDRNSLLKNIVNILKENFEHYDWVGFYLVKEGKLVLSEYNGEPTIHTKINFGEGICGQAAERKITFIVKDVSKEKNYLSCSTKVKSEIVVPIFKNSNIVGELDIDSHKINAFDDTDRKYLESICKYLENFF</sequence>
<reference evidence="2" key="1">
    <citation type="journal article" date="2020" name="mSystems">
        <title>Genome- and Community-Level Interaction Insights into Carbon Utilization and Element Cycling Functions of Hydrothermarchaeota in Hydrothermal Sediment.</title>
        <authorList>
            <person name="Zhou Z."/>
            <person name="Liu Y."/>
            <person name="Xu W."/>
            <person name="Pan J."/>
            <person name="Luo Z.H."/>
            <person name="Li M."/>
        </authorList>
    </citation>
    <scope>NUCLEOTIDE SEQUENCE [LARGE SCALE GENOMIC DNA]</scope>
    <source>
        <strain evidence="2">SpSt-464</strain>
    </source>
</reference>
<dbReference type="AlphaFoldDB" id="A0A7C3N7T7"/>